<evidence type="ECO:0000256" key="4">
    <source>
        <dbReference type="ARBA" id="ARBA00023136"/>
    </source>
</evidence>
<organism evidence="6 7">
    <name type="scientific">Aquisalibacillus elongatus</name>
    <dbReference type="NCBI Taxonomy" id="485577"/>
    <lineage>
        <taxon>Bacteria</taxon>
        <taxon>Bacillati</taxon>
        <taxon>Bacillota</taxon>
        <taxon>Bacilli</taxon>
        <taxon>Bacillales</taxon>
        <taxon>Bacillaceae</taxon>
        <taxon>Aquisalibacillus</taxon>
    </lineage>
</organism>
<protein>
    <submittedName>
        <fullName evidence="6">Putative membrane protein</fullName>
    </submittedName>
</protein>
<dbReference type="EMBL" id="RKRF01000010">
    <property type="protein sequence ID" value="RPF52221.1"/>
    <property type="molecule type" value="Genomic_DNA"/>
</dbReference>
<evidence type="ECO:0000256" key="5">
    <source>
        <dbReference type="SAM" id="Phobius"/>
    </source>
</evidence>
<evidence type="ECO:0000313" key="6">
    <source>
        <dbReference type="EMBL" id="RPF52221.1"/>
    </source>
</evidence>
<evidence type="ECO:0000256" key="3">
    <source>
        <dbReference type="ARBA" id="ARBA00022989"/>
    </source>
</evidence>
<dbReference type="OrthoDB" id="2657448at2"/>
<dbReference type="GO" id="GO:0016020">
    <property type="term" value="C:membrane"/>
    <property type="evidence" value="ECO:0007669"/>
    <property type="project" value="UniProtKB-SubCell"/>
</dbReference>
<dbReference type="RefSeq" id="WP_124222465.1">
    <property type="nucleotide sequence ID" value="NZ_RKRF01000010.1"/>
</dbReference>
<dbReference type="Proteomes" id="UP000276443">
    <property type="component" value="Unassembled WGS sequence"/>
</dbReference>
<keyword evidence="7" id="KW-1185">Reference proteome</keyword>
<keyword evidence="4 5" id="KW-0472">Membrane</keyword>
<keyword evidence="2 5" id="KW-0812">Transmembrane</keyword>
<evidence type="ECO:0000313" key="7">
    <source>
        <dbReference type="Proteomes" id="UP000276443"/>
    </source>
</evidence>
<proteinExistence type="predicted"/>
<evidence type="ECO:0000256" key="1">
    <source>
        <dbReference type="ARBA" id="ARBA00004141"/>
    </source>
</evidence>
<dbReference type="PANTHER" id="PTHR36460:SF1">
    <property type="entry name" value="UPF0132 DOMAIN PROTEIN (AFU_ORTHOLOGUE AFUA_3G10255)"/>
    <property type="match status" value="1"/>
</dbReference>
<reference evidence="6 7" key="1">
    <citation type="submission" date="2018-11" db="EMBL/GenBank/DDBJ databases">
        <title>Genomic Encyclopedia of Type Strains, Phase IV (KMG-IV): sequencing the most valuable type-strain genomes for metagenomic binning, comparative biology and taxonomic classification.</title>
        <authorList>
            <person name="Goeker M."/>
        </authorList>
    </citation>
    <scope>NUCLEOTIDE SEQUENCE [LARGE SCALE GENOMIC DNA]</scope>
    <source>
        <strain evidence="6 7">DSM 18090</strain>
    </source>
</reference>
<keyword evidence="3 5" id="KW-1133">Transmembrane helix</keyword>
<name>A0A3N5C704_9BACI</name>
<gene>
    <name evidence="6" type="ORF">EDC24_2213</name>
</gene>
<evidence type="ECO:0000256" key="2">
    <source>
        <dbReference type="ARBA" id="ARBA00022692"/>
    </source>
</evidence>
<feature type="transmembrane region" description="Helical" evidence="5">
    <location>
        <begin position="79"/>
        <end position="101"/>
    </location>
</feature>
<dbReference type="AlphaFoldDB" id="A0A3N5C704"/>
<comment type="subcellular location">
    <subcellularLocation>
        <location evidence="1">Membrane</location>
        <topology evidence="1">Multi-pass membrane protein</topology>
    </subcellularLocation>
</comment>
<feature type="transmembrane region" description="Helical" evidence="5">
    <location>
        <begin position="53"/>
        <end position="73"/>
    </location>
</feature>
<feature type="transmembrane region" description="Helical" evidence="5">
    <location>
        <begin position="27"/>
        <end position="46"/>
    </location>
</feature>
<dbReference type="Pfam" id="PF09685">
    <property type="entry name" value="MamF_MmsF"/>
    <property type="match status" value="1"/>
</dbReference>
<sequence>MSNEANQSEEKVFREEEKSSTGLNENLAGALCYLAGFVTGIIFLLIEKESKFVRYHAFQSIFVWIGMFILSFGVGLIPIIGWLLSLLIAPVGFILWIYCMFSAYKMKWFKLPFVGNLAEEQISNS</sequence>
<accession>A0A3N5C704</accession>
<dbReference type="InterPro" id="IPR019109">
    <property type="entry name" value="MamF_MmsF"/>
</dbReference>
<dbReference type="PANTHER" id="PTHR36460">
    <property type="entry name" value="UPF0132 DOMAIN PROTEIN (AFU_ORTHOLOGUE AFUA_3G10255)"/>
    <property type="match status" value="1"/>
</dbReference>
<comment type="caution">
    <text evidence="6">The sequence shown here is derived from an EMBL/GenBank/DDBJ whole genome shotgun (WGS) entry which is preliminary data.</text>
</comment>